<proteinExistence type="predicted"/>
<evidence type="ECO:0000313" key="1">
    <source>
        <dbReference type="EMBL" id="SMD08129.1"/>
    </source>
</evidence>
<dbReference type="Proteomes" id="UP000192674">
    <property type="component" value="Unassembled WGS sequence"/>
</dbReference>
<organism evidence="1 2">
    <name type="scientific">Kibdelosporangium aridum</name>
    <dbReference type="NCBI Taxonomy" id="2030"/>
    <lineage>
        <taxon>Bacteria</taxon>
        <taxon>Bacillati</taxon>
        <taxon>Actinomycetota</taxon>
        <taxon>Actinomycetes</taxon>
        <taxon>Pseudonocardiales</taxon>
        <taxon>Pseudonocardiaceae</taxon>
        <taxon>Kibdelosporangium</taxon>
    </lineage>
</organism>
<reference evidence="1 2" key="1">
    <citation type="submission" date="2017-04" db="EMBL/GenBank/DDBJ databases">
        <authorList>
            <person name="Afonso C.L."/>
            <person name="Miller P.J."/>
            <person name="Scott M.A."/>
            <person name="Spackman E."/>
            <person name="Goraichik I."/>
            <person name="Dimitrov K.M."/>
            <person name="Suarez D.L."/>
            <person name="Swayne D.E."/>
        </authorList>
    </citation>
    <scope>NUCLEOTIDE SEQUENCE [LARGE SCALE GENOMIC DNA]</scope>
    <source>
        <strain evidence="1 2">DSM 43828</strain>
    </source>
</reference>
<accession>A0A1W2EEI3</accession>
<keyword evidence="2" id="KW-1185">Reference proteome</keyword>
<gene>
    <name evidence="1" type="ORF">SAMN05661093_04283</name>
</gene>
<sequence>MQLIRELGDETLLVTTEELAPARARLLAAGKPRRTNSGR</sequence>
<protein>
    <submittedName>
        <fullName evidence="1">Uncharacterized protein</fullName>
    </submittedName>
</protein>
<evidence type="ECO:0000313" key="2">
    <source>
        <dbReference type="Proteomes" id="UP000192674"/>
    </source>
</evidence>
<dbReference type="EMBL" id="FWXV01000003">
    <property type="protein sequence ID" value="SMD08129.1"/>
    <property type="molecule type" value="Genomic_DNA"/>
</dbReference>
<name>A0A1W2EEI3_KIBAR</name>
<dbReference type="AlphaFoldDB" id="A0A1W2EEI3"/>